<evidence type="ECO:0000313" key="2">
    <source>
        <dbReference type="EMBL" id="SJZ36723.1"/>
    </source>
</evidence>
<reference evidence="2 3" key="1">
    <citation type="submission" date="2017-02" db="EMBL/GenBank/DDBJ databases">
        <authorList>
            <person name="Peterson S.W."/>
        </authorList>
    </citation>
    <scope>NUCLEOTIDE SEQUENCE [LARGE SCALE GENOMIC DNA]</scope>
    <source>
        <strain evidence="2 3">DSM 15102</strain>
    </source>
</reference>
<dbReference type="EMBL" id="FUWV01000001">
    <property type="protein sequence ID" value="SJZ36723.1"/>
    <property type="molecule type" value="Genomic_DNA"/>
</dbReference>
<gene>
    <name evidence="2" type="ORF">SAMN02745973_00305</name>
</gene>
<dbReference type="InterPro" id="IPR008681">
    <property type="entry name" value="Neg-reg_MecA"/>
</dbReference>
<proteinExistence type="inferred from homology"/>
<keyword evidence="3" id="KW-1185">Reference proteome</keyword>
<dbReference type="Pfam" id="PF05389">
    <property type="entry name" value="MecA"/>
    <property type="match status" value="1"/>
</dbReference>
<dbReference type="OrthoDB" id="2085234at2"/>
<name>A0A1T4K2Z9_9FIRM</name>
<dbReference type="Gene3D" id="3.30.70.1950">
    <property type="match status" value="1"/>
</dbReference>
<dbReference type="Proteomes" id="UP000196365">
    <property type="component" value="Unassembled WGS sequence"/>
</dbReference>
<dbReference type="RefSeq" id="WP_087677745.1">
    <property type="nucleotide sequence ID" value="NZ_FUWV01000001.1"/>
</dbReference>
<sequence>MKVEKIHDKKISVFVTILDLKERNIDIFEFYPQSSKVQALFLDILEEAYLQQGFETENSQLFIETKPIPSHGLYISVTKFDNEEELEEDYSSGYIIHKVEELFFNSTQKNVRHELVFSYPNIESIEPCVKFLSSYCFENTSLYQLGEKYILTLVLSNVYNQRTYSKITAFLTEYGIQEFFSIAYVDEHGKTLLGNKAIEGLKKYFYFPYENKKS</sequence>
<evidence type="ECO:0000256" key="1">
    <source>
        <dbReference type="ARBA" id="ARBA00005397"/>
    </source>
</evidence>
<protein>
    <submittedName>
        <fullName evidence="2">Adapter protein MecA 1/2</fullName>
    </submittedName>
</protein>
<dbReference type="InterPro" id="IPR038471">
    <property type="entry name" value="MecA_C_sf"/>
</dbReference>
<organism evidence="2 3">
    <name type="scientific">Garciella nitratireducens DSM 15102</name>
    <dbReference type="NCBI Taxonomy" id="1121911"/>
    <lineage>
        <taxon>Bacteria</taxon>
        <taxon>Bacillati</taxon>
        <taxon>Bacillota</taxon>
        <taxon>Clostridia</taxon>
        <taxon>Eubacteriales</taxon>
        <taxon>Eubacteriaceae</taxon>
        <taxon>Garciella</taxon>
    </lineage>
</organism>
<dbReference type="PANTHER" id="PTHR39161">
    <property type="entry name" value="ADAPTER PROTEIN MECA"/>
    <property type="match status" value="1"/>
</dbReference>
<accession>A0A1T4K2Z9</accession>
<dbReference type="AlphaFoldDB" id="A0A1T4K2Z9"/>
<dbReference type="PANTHER" id="PTHR39161:SF1">
    <property type="entry name" value="ADAPTER PROTEIN MECA 1"/>
    <property type="match status" value="1"/>
</dbReference>
<comment type="similarity">
    <text evidence="1">Belongs to the MecA family.</text>
</comment>
<evidence type="ECO:0000313" key="3">
    <source>
        <dbReference type="Proteomes" id="UP000196365"/>
    </source>
</evidence>